<sequence length="393" mass="44493">MESCRNLTTNNAVGLCLLPSELIQDILFRLALPEILRMKTVSKTLTSVISSADFHHDYNSQSDPDTWVFVYTKRSLRDSILHGFTDRSDSWFKIRVSEFLSPVVPPGEDLSFLTASGDFFLFSSNYCRQLIAVNLKLKTVKKIPPSPLGPRDISSWRRSGLKLIAGPNGSDRFRYLFAEFYENRPVLFEYLSESDTWRSIEAVENELNRPDQGRKRVYLSLVHRRSDSVVLAVGQEENDHPPVILRPRFDGRGVEERLAVGFSTADSSTLNVFGDDYMAIVRSANIDDQQVRGFGCIELWGLSGGGAMWELISNVPQDLVNRVRKPYSVIMGCLEARDGIIRVILMSNFKGLWDIIWFSFDLAKGEWKWIPIPETRMEGLNIAGITLSAGLKL</sequence>
<dbReference type="InterPro" id="IPR001810">
    <property type="entry name" value="F-box_dom"/>
</dbReference>
<evidence type="ECO:0000313" key="2">
    <source>
        <dbReference type="EMBL" id="KAI3917403.1"/>
    </source>
</evidence>
<evidence type="ECO:0000313" key="3">
    <source>
        <dbReference type="Proteomes" id="UP001202328"/>
    </source>
</evidence>
<keyword evidence="3" id="KW-1185">Reference proteome</keyword>
<dbReference type="SUPFAM" id="SSF81383">
    <property type="entry name" value="F-box domain"/>
    <property type="match status" value="1"/>
</dbReference>
<evidence type="ECO:0000259" key="1">
    <source>
        <dbReference type="PROSITE" id="PS50181"/>
    </source>
</evidence>
<protein>
    <recommendedName>
        <fullName evidence="1">F-box domain-containing protein</fullName>
    </recommendedName>
</protein>
<dbReference type="InterPro" id="IPR036047">
    <property type="entry name" value="F-box-like_dom_sf"/>
</dbReference>
<dbReference type="Pfam" id="PF00646">
    <property type="entry name" value="F-box"/>
    <property type="match status" value="1"/>
</dbReference>
<accession>A0AAD4SPM9</accession>
<dbReference type="SMART" id="SM00256">
    <property type="entry name" value="FBOX"/>
    <property type="match status" value="1"/>
</dbReference>
<gene>
    <name evidence="2" type="ORF">MKW98_027322</name>
</gene>
<proteinExistence type="predicted"/>
<feature type="domain" description="F-box" evidence="1">
    <location>
        <begin position="12"/>
        <end position="61"/>
    </location>
</feature>
<organism evidence="2 3">
    <name type="scientific">Papaver atlanticum</name>
    <dbReference type="NCBI Taxonomy" id="357466"/>
    <lineage>
        <taxon>Eukaryota</taxon>
        <taxon>Viridiplantae</taxon>
        <taxon>Streptophyta</taxon>
        <taxon>Embryophyta</taxon>
        <taxon>Tracheophyta</taxon>
        <taxon>Spermatophyta</taxon>
        <taxon>Magnoliopsida</taxon>
        <taxon>Ranunculales</taxon>
        <taxon>Papaveraceae</taxon>
        <taxon>Papaveroideae</taxon>
        <taxon>Papaver</taxon>
    </lineage>
</organism>
<dbReference type="Proteomes" id="UP001202328">
    <property type="component" value="Unassembled WGS sequence"/>
</dbReference>
<name>A0AAD4SPM9_9MAGN</name>
<dbReference type="AlphaFoldDB" id="A0AAD4SPM9"/>
<dbReference type="PANTHER" id="PTHR31672">
    <property type="entry name" value="BNACNNG10540D PROTEIN"/>
    <property type="match status" value="1"/>
</dbReference>
<dbReference type="PANTHER" id="PTHR31672:SF2">
    <property type="entry name" value="F-BOX DOMAIN-CONTAINING PROTEIN"/>
    <property type="match status" value="1"/>
</dbReference>
<comment type="caution">
    <text evidence="2">The sequence shown here is derived from an EMBL/GenBank/DDBJ whole genome shotgun (WGS) entry which is preliminary data.</text>
</comment>
<reference evidence="2" key="1">
    <citation type="submission" date="2022-04" db="EMBL/GenBank/DDBJ databases">
        <title>A functionally conserved STORR gene fusion in Papaver species that diverged 16.8 million years ago.</title>
        <authorList>
            <person name="Catania T."/>
        </authorList>
    </citation>
    <scope>NUCLEOTIDE SEQUENCE</scope>
    <source>
        <strain evidence="2">S-188037</strain>
    </source>
</reference>
<dbReference type="PROSITE" id="PS50181">
    <property type="entry name" value="FBOX"/>
    <property type="match status" value="1"/>
</dbReference>
<dbReference type="EMBL" id="JAJJMB010008995">
    <property type="protein sequence ID" value="KAI3917403.1"/>
    <property type="molecule type" value="Genomic_DNA"/>
</dbReference>
<dbReference type="InterPro" id="IPR050796">
    <property type="entry name" value="SCF_F-box_component"/>
</dbReference>